<proteinExistence type="predicted"/>
<organism evidence="2">
    <name type="scientific">Pseudomonas aeruginosa</name>
    <dbReference type="NCBI Taxonomy" id="287"/>
    <lineage>
        <taxon>Bacteria</taxon>
        <taxon>Pseudomonadati</taxon>
        <taxon>Pseudomonadota</taxon>
        <taxon>Gammaproteobacteria</taxon>
        <taxon>Pseudomonadales</taxon>
        <taxon>Pseudomonadaceae</taxon>
        <taxon>Pseudomonas</taxon>
    </lineage>
</organism>
<dbReference type="AlphaFoldDB" id="A0A7L9EDW4"/>
<keyword evidence="2" id="KW-0614">Plasmid</keyword>
<evidence type="ECO:0000313" key="2">
    <source>
        <dbReference type="EMBL" id="QOJ64816.1"/>
    </source>
</evidence>
<protein>
    <submittedName>
        <fullName evidence="2">Uncharacterized protein</fullName>
    </submittedName>
</protein>
<dbReference type="EMBL" id="MT732186">
    <property type="protein sequence ID" value="QOJ65910.1"/>
    <property type="molecule type" value="Genomic_DNA"/>
</dbReference>
<sequence>MNSSPKLLRKVSLILCFVIGAALGIPALEAIAADTPCSGRKGGIAGGDLVLCKDGSISMGSTCFERAENDGSI</sequence>
<feature type="chain" id="PRO_5036401142" evidence="1">
    <location>
        <begin position="33"/>
        <end position="73"/>
    </location>
</feature>
<accession>A0A7L9EDW4</accession>
<reference evidence="2" key="1">
    <citation type="journal article" date="2021" name="Antimicrob. Agents Chemother.">
        <title>Epidemic territorial spread of IncP-2-type VIM-2 carbapenemase-encoding megaplasmids in nosocomial Pseudomonas aeruginosa populations.</title>
        <authorList>
            <person name="Urbanowicz P."/>
            <person name="Bitar I."/>
            <person name="Izdebski R."/>
            <person name="Baraniak A."/>
            <person name="Literacka E."/>
            <person name="Hrabak J."/>
            <person name="Gniadkowski M."/>
        </authorList>
    </citation>
    <scope>NUCLEOTIDE SEQUENCE</scope>
    <source>
        <strain evidence="3">NMI2635/08</strain>
        <strain evidence="2">NMI3438/07</strain>
        <plasmid evidence="2">pPUV-6</plasmid>
        <plasmid evidence="3">pPUV-8</plasmid>
    </source>
</reference>
<keyword evidence="1" id="KW-0732">Signal</keyword>
<feature type="signal peptide" evidence="1">
    <location>
        <begin position="1"/>
        <end position="32"/>
    </location>
</feature>
<dbReference type="EMBL" id="MT732184">
    <property type="protein sequence ID" value="QOJ64816.1"/>
    <property type="molecule type" value="Genomic_DNA"/>
</dbReference>
<geneLocation type="plasmid" evidence="2">
    <name>pPUV-6</name>
</geneLocation>
<evidence type="ECO:0000256" key="1">
    <source>
        <dbReference type="SAM" id="SignalP"/>
    </source>
</evidence>
<evidence type="ECO:0000313" key="3">
    <source>
        <dbReference type="EMBL" id="QOJ65910.1"/>
    </source>
</evidence>
<name>A0A7L9EDW4_PSEAI</name>
<geneLocation type="plasmid" evidence="3">
    <name>pPUV-8</name>
</geneLocation>